<dbReference type="EMBL" id="REGN01006312">
    <property type="protein sequence ID" value="RNA10044.1"/>
    <property type="molecule type" value="Genomic_DNA"/>
</dbReference>
<evidence type="ECO:0000313" key="1">
    <source>
        <dbReference type="EMBL" id="RNA10044.1"/>
    </source>
</evidence>
<keyword evidence="2" id="KW-1185">Reference proteome</keyword>
<gene>
    <name evidence="1" type="ORF">BpHYR1_051451</name>
</gene>
<accession>A0A3M7QFV3</accession>
<dbReference type="AlphaFoldDB" id="A0A3M7QFV3"/>
<reference evidence="1 2" key="1">
    <citation type="journal article" date="2018" name="Sci. Rep.">
        <title>Genomic signatures of local adaptation to the degree of environmental predictability in rotifers.</title>
        <authorList>
            <person name="Franch-Gras L."/>
            <person name="Hahn C."/>
            <person name="Garcia-Roger E.M."/>
            <person name="Carmona M.J."/>
            <person name="Serra M."/>
            <person name="Gomez A."/>
        </authorList>
    </citation>
    <scope>NUCLEOTIDE SEQUENCE [LARGE SCALE GENOMIC DNA]</scope>
    <source>
        <strain evidence="1">HYR1</strain>
    </source>
</reference>
<name>A0A3M7QFV3_BRAPC</name>
<protein>
    <submittedName>
        <fullName evidence="1">Uncharacterized protein</fullName>
    </submittedName>
</protein>
<comment type="caution">
    <text evidence="1">The sequence shown here is derived from an EMBL/GenBank/DDBJ whole genome shotgun (WGS) entry which is preliminary data.</text>
</comment>
<evidence type="ECO:0000313" key="2">
    <source>
        <dbReference type="Proteomes" id="UP000276133"/>
    </source>
</evidence>
<sequence length="100" mass="11609">MDLFEPLFIVLYLCRNYENVLEILGPVHNQTNLALSGFESRYVEYLTPLCYLTFSSFFPELELGIYVALCCKTQEFLFNLYLNFTIPGSFSSAQIKQINK</sequence>
<organism evidence="1 2">
    <name type="scientific">Brachionus plicatilis</name>
    <name type="common">Marine rotifer</name>
    <name type="synonym">Brachionus muelleri</name>
    <dbReference type="NCBI Taxonomy" id="10195"/>
    <lineage>
        <taxon>Eukaryota</taxon>
        <taxon>Metazoa</taxon>
        <taxon>Spiralia</taxon>
        <taxon>Gnathifera</taxon>
        <taxon>Rotifera</taxon>
        <taxon>Eurotatoria</taxon>
        <taxon>Monogononta</taxon>
        <taxon>Pseudotrocha</taxon>
        <taxon>Ploima</taxon>
        <taxon>Brachionidae</taxon>
        <taxon>Brachionus</taxon>
    </lineage>
</organism>
<dbReference type="Proteomes" id="UP000276133">
    <property type="component" value="Unassembled WGS sequence"/>
</dbReference>
<proteinExistence type="predicted"/>